<evidence type="ECO:0000313" key="14">
    <source>
        <dbReference type="EMBL" id="PRT53455.1"/>
    </source>
</evidence>
<evidence type="ECO:0000256" key="11">
    <source>
        <dbReference type="SAM" id="MobiDB-lite"/>
    </source>
</evidence>
<protein>
    <submittedName>
        <fullName evidence="14">E3 ubiquitin-protein ligase synoviolin</fullName>
    </submittedName>
</protein>
<keyword evidence="8 12" id="KW-1133">Transmembrane helix</keyword>
<proteinExistence type="predicted"/>
<accession>A0A2T0FEQ0</accession>
<feature type="transmembrane region" description="Helical" evidence="12">
    <location>
        <begin position="100"/>
        <end position="121"/>
    </location>
</feature>
<evidence type="ECO:0000256" key="6">
    <source>
        <dbReference type="ARBA" id="ARBA00022771"/>
    </source>
</evidence>
<feature type="domain" description="RING-type" evidence="13">
    <location>
        <begin position="293"/>
        <end position="339"/>
    </location>
</feature>
<evidence type="ECO:0000256" key="7">
    <source>
        <dbReference type="ARBA" id="ARBA00022833"/>
    </source>
</evidence>
<evidence type="ECO:0000256" key="12">
    <source>
        <dbReference type="SAM" id="Phobius"/>
    </source>
</evidence>
<dbReference type="InterPro" id="IPR013083">
    <property type="entry name" value="Znf_RING/FYVE/PHD"/>
</dbReference>
<evidence type="ECO:0000313" key="15">
    <source>
        <dbReference type="Proteomes" id="UP000238350"/>
    </source>
</evidence>
<evidence type="ECO:0000259" key="13">
    <source>
        <dbReference type="PROSITE" id="PS50089"/>
    </source>
</evidence>
<evidence type="ECO:0000256" key="4">
    <source>
        <dbReference type="ARBA" id="ARBA00022692"/>
    </source>
</evidence>
<dbReference type="GO" id="GO:0016567">
    <property type="term" value="P:protein ubiquitination"/>
    <property type="evidence" value="ECO:0007669"/>
    <property type="project" value="UniProtKB-UniPathway"/>
</dbReference>
<evidence type="ECO:0000256" key="1">
    <source>
        <dbReference type="ARBA" id="ARBA00004127"/>
    </source>
</evidence>
<dbReference type="STRING" id="45607.A0A2T0FEQ0"/>
<dbReference type="PROSITE" id="PS50089">
    <property type="entry name" value="ZF_RING_2"/>
    <property type="match status" value="1"/>
</dbReference>
<keyword evidence="6 10" id="KW-0863">Zinc-finger</keyword>
<keyword evidence="5" id="KW-0479">Metal-binding</keyword>
<feature type="region of interest" description="Disordered" evidence="11">
    <location>
        <begin position="365"/>
        <end position="436"/>
    </location>
</feature>
<keyword evidence="4 12" id="KW-0812">Transmembrane</keyword>
<dbReference type="GO" id="GO:0012505">
    <property type="term" value="C:endomembrane system"/>
    <property type="evidence" value="ECO:0007669"/>
    <property type="project" value="TreeGrafter"/>
</dbReference>
<dbReference type="Pfam" id="PF13639">
    <property type="entry name" value="zf-RING_2"/>
    <property type="match status" value="1"/>
</dbReference>
<dbReference type="Pfam" id="PF25563">
    <property type="entry name" value="TPR_SYVN1_N"/>
    <property type="match status" value="1"/>
</dbReference>
<evidence type="ECO:0000256" key="8">
    <source>
        <dbReference type="ARBA" id="ARBA00022989"/>
    </source>
</evidence>
<dbReference type="GO" id="GO:0043161">
    <property type="term" value="P:proteasome-mediated ubiquitin-dependent protein catabolic process"/>
    <property type="evidence" value="ECO:0007669"/>
    <property type="project" value="TreeGrafter"/>
</dbReference>
<dbReference type="SMART" id="SM00184">
    <property type="entry name" value="RING"/>
    <property type="match status" value="1"/>
</dbReference>
<keyword evidence="9 12" id="KW-0472">Membrane</keyword>
<comment type="caution">
    <text evidence="14">The sequence shown here is derived from an EMBL/GenBank/DDBJ whole genome shotgun (WGS) entry which is preliminary data.</text>
</comment>
<dbReference type="InterPro" id="IPR050731">
    <property type="entry name" value="HRD1_E3_ubiq-ligases"/>
</dbReference>
<organism evidence="14 15">
    <name type="scientific">Wickerhamiella sorbophila</name>
    <dbReference type="NCBI Taxonomy" id="45607"/>
    <lineage>
        <taxon>Eukaryota</taxon>
        <taxon>Fungi</taxon>
        <taxon>Dikarya</taxon>
        <taxon>Ascomycota</taxon>
        <taxon>Saccharomycotina</taxon>
        <taxon>Dipodascomycetes</taxon>
        <taxon>Dipodascales</taxon>
        <taxon>Trichomonascaceae</taxon>
        <taxon>Wickerhamiella</taxon>
    </lineage>
</organism>
<feature type="transmembrane region" description="Helical" evidence="12">
    <location>
        <begin position="35"/>
        <end position="63"/>
    </location>
</feature>
<dbReference type="Gene3D" id="3.30.40.10">
    <property type="entry name" value="Zinc/RING finger domain, C3HC4 (zinc finger)"/>
    <property type="match status" value="1"/>
</dbReference>
<evidence type="ECO:0000256" key="10">
    <source>
        <dbReference type="PROSITE-ProRule" id="PRU00175"/>
    </source>
</evidence>
<dbReference type="InterPro" id="IPR001841">
    <property type="entry name" value="Znf_RING"/>
</dbReference>
<feature type="transmembrane region" description="Helical" evidence="12">
    <location>
        <begin position="142"/>
        <end position="162"/>
    </location>
</feature>
<dbReference type="GO" id="GO:0008270">
    <property type="term" value="F:zinc ion binding"/>
    <property type="evidence" value="ECO:0007669"/>
    <property type="project" value="UniProtKB-KW"/>
</dbReference>
<evidence type="ECO:0000256" key="5">
    <source>
        <dbReference type="ARBA" id="ARBA00022723"/>
    </source>
</evidence>
<dbReference type="AlphaFoldDB" id="A0A2T0FEQ0"/>
<dbReference type="GO" id="GO:0061630">
    <property type="term" value="F:ubiquitin protein ligase activity"/>
    <property type="evidence" value="ECO:0007669"/>
    <property type="project" value="TreeGrafter"/>
</dbReference>
<dbReference type="SUPFAM" id="SSF57850">
    <property type="entry name" value="RING/U-box"/>
    <property type="match status" value="1"/>
</dbReference>
<evidence type="ECO:0000256" key="2">
    <source>
        <dbReference type="ARBA" id="ARBA00004906"/>
    </source>
</evidence>
<feature type="transmembrane region" description="Helical" evidence="12">
    <location>
        <begin position="214"/>
        <end position="238"/>
    </location>
</feature>
<feature type="transmembrane region" description="Helical" evidence="12">
    <location>
        <begin position="244"/>
        <end position="263"/>
    </location>
</feature>
<dbReference type="EMBL" id="NDIQ01000001">
    <property type="protein sequence ID" value="PRT53455.1"/>
    <property type="molecule type" value="Genomic_DNA"/>
</dbReference>
<reference evidence="14 15" key="1">
    <citation type="submission" date="2017-04" db="EMBL/GenBank/DDBJ databases">
        <title>Genome sequencing of [Candida] sorbophila.</title>
        <authorList>
            <person name="Ahn J.O."/>
        </authorList>
    </citation>
    <scope>NUCLEOTIDE SEQUENCE [LARGE SCALE GENOMIC DNA]</scope>
    <source>
        <strain evidence="14 15">DS02</strain>
    </source>
</reference>
<evidence type="ECO:0000256" key="9">
    <source>
        <dbReference type="ARBA" id="ARBA00023136"/>
    </source>
</evidence>
<sequence>MKFWLYALASTAVMVGLLALRLIQYPNVFTAFSSMSVNLASLIILVNFVTVLGLVVSRVLVWICLGKLSVNEQESLIKPTVMVLSEIFFSNQDALRTGHFHSLIACAYPLAFMSALHGLAFSRVKVMFQGMHPPSVFLQARFLAFVFTLGFGNYLLLSYTYSEFLLGHHTMLMFSARMLTQLELFFKIVTRFSIEKYEGYFLESNDEEQWEAKYVYVFMSNFIGKLIFITGLSALLLMTPLLDSILLMFYLAFNLFLTSQLVLKFLAARRTQNELDQYVTDATRADLARDSTCVVCRDEMELNPSKLRLCAKRLNCGHAIHRGCLKLWMRQSQDCPTCRRPVKEKPANDIFSASYIDRFRQDGQANAEAGTPAGAQPPQANAREDNSNAAENGPQIIDVRQPLPPQRPYFTAPNDPEPAGQTALGGPAATPTRVEPDSENWATFEIRRDNQHPTRVKIGNEWYDIAGCD</sequence>
<gene>
    <name evidence="14" type="ORF">B9G98_01075</name>
</gene>
<comment type="pathway">
    <text evidence="2">Protein modification; protein ubiquitination.</text>
</comment>
<dbReference type="InterPro" id="IPR057992">
    <property type="entry name" value="TPR_SYVN1_N"/>
</dbReference>
<keyword evidence="3" id="KW-0808">Transferase</keyword>
<keyword evidence="15" id="KW-1185">Reference proteome</keyword>
<dbReference type="GeneID" id="36514824"/>
<keyword evidence="7" id="KW-0862">Zinc</keyword>
<dbReference type="PANTHER" id="PTHR22763:SF183">
    <property type="entry name" value="RING-TYPE DOMAIN-CONTAINING PROTEIN"/>
    <property type="match status" value="1"/>
</dbReference>
<comment type="subcellular location">
    <subcellularLocation>
        <location evidence="1">Endomembrane system</location>
        <topology evidence="1">Multi-pass membrane protein</topology>
    </subcellularLocation>
</comment>
<name>A0A2T0FEQ0_9ASCO</name>
<evidence type="ECO:0000256" key="3">
    <source>
        <dbReference type="ARBA" id="ARBA00022679"/>
    </source>
</evidence>
<feature type="transmembrane region" description="Helical" evidence="12">
    <location>
        <begin position="6"/>
        <end position="23"/>
    </location>
</feature>
<dbReference type="RefSeq" id="XP_024663401.1">
    <property type="nucleotide sequence ID" value="XM_024807633.1"/>
</dbReference>
<dbReference type="PANTHER" id="PTHR22763">
    <property type="entry name" value="RING ZINC FINGER PROTEIN"/>
    <property type="match status" value="1"/>
</dbReference>
<feature type="compositionally biased region" description="Low complexity" evidence="11">
    <location>
        <begin position="367"/>
        <end position="381"/>
    </location>
</feature>
<dbReference type="OrthoDB" id="7759664at2759"/>
<dbReference type="Proteomes" id="UP000238350">
    <property type="component" value="Unassembled WGS sequence"/>
</dbReference>
<dbReference type="UniPathway" id="UPA00143"/>